<comment type="similarity">
    <text evidence="7">Belongs to the drug/metabolite transporter (DMT) superfamily. Small multidrug resistance (SMR) (TC 2.A.7.1) family.</text>
</comment>
<keyword evidence="6 8" id="KW-0472">Membrane</keyword>
<organism evidence="9">
    <name type="scientific">Thermosporothrix sp. COM3</name>
    <dbReference type="NCBI Taxonomy" id="2490863"/>
    <lineage>
        <taxon>Bacteria</taxon>
        <taxon>Bacillati</taxon>
        <taxon>Chloroflexota</taxon>
        <taxon>Ktedonobacteria</taxon>
        <taxon>Ktedonobacterales</taxon>
        <taxon>Thermosporotrichaceae</taxon>
        <taxon>Thermosporothrix</taxon>
    </lineage>
</organism>
<evidence type="ECO:0000256" key="5">
    <source>
        <dbReference type="ARBA" id="ARBA00022989"/>
    </source>
</evidence>
<keyword evidence="3" id="KW-1003">Cell membrane</keyword>
<feature type="transmembrane region" description="Helical" evidence="8">
    <location>
        <begin position="34"/>
        <end position="54"/>
    </location>
</feature>
<dbReference type="Pfam" id="PF00893">
    <property type="entry name" value="Multi_Drug_Res"/>
    <property type="match status" value="1"/>
</dbReference>
<dbReference type="Gene3D" id="1.10.3730.20">
    <property type="match status" value="1"/>
</dbReference>
<evidence type="ECO:0000256" key="4">
    <source>
        <dbReference type="ARBA" id="ARBA00022692"/>
    </source>
</evidence>
<dbReference type="InterPro" id="IPR000390">
    <property type="entry name" value="Small_drug/metabolite_transptr"/>
</dbReference>
<comment type="subcellular location">
    <subcellularLocation>
        <location evidence="1 7">Cell membrane</location>
        <topology evidence="1 7">Multi-pass membrane protein</topology>
    </subcellularLocation>
</comment>
<feature type="transmembrane region" description="Helical" evidence="8">
    <location>
        <begin position="66"/>
        <end position="87"/>
    </location>
</feature>
<dbReference type="PANTHER" id="PTHR30561">
    <property type="entry name" value="SMR FAMILY PROTON-DEPENDENT DRUG EFFLUX TRANSPORTER SUGE"/>
    <property type="match status" value="1"/>
</dbReference>
<dbReference type="FunFam" id="1.10.3730.20:FF:000001">
    <property type="entry name" value="Quaternary ammonium compound resistance transporter SugE"/>
    <property type="match status" value="1"/>
</dbReference>
<name>A0A455SHE4_9CHLR</name>
<dbReference type="InterPro" id="IPR045324">
    <property type="entry name" value="Small_multidrug_res"/>
</dbReference>
<dbReference type="InterPro" id="IPR037185">
    <property type="entry name" value="EmrE-like"/>
</dbReference>
<evidence type="ECO:0008006" key="10">
    <source>
        <dbReference type="Google" id="ProtNLM"/>
    </source>
</evidence>
<evidence type="ECO:0000256" key="6">
    <source>
        <dbReference type="ARBA" id="ARBA00023136"/>
    </source>
</evidence>
<dbReference type="GO" id="GO:0022857">
    <property type="term" value="F:transmembrane transporter activity"/>
    <property type="evidence" value="ECO:0007669"/>
    <property type="project" value="InterPro"/>
</dbReference>
<evidence type="ECO:0000256" key="8">
    <source>
        <dbReference type="SAM" id="Phobius"/>
    </source>
</evidence>
<dbReference type="PANTHER" id="PTHR30561:SF1">
    <property type="entry name" value="MULTIDRUG TRANSPORTER EMRE"/>
    <property type="match status" value="1"/>
</dbReference>
<protein>
    <recommendedName>
        <fullName evidence="10">Multidrug transporter</fullName>
    </recommendedName>
</protein>
<evidence type="ECO:0000256" key="3">
    <source>
        <dbReference type="ARBA" id="ARBA00022475"/>
    </source>
</evidence>
<reference evidence="9" key="1">
    <citation type="submission" date="2018-12" db="EMBL/GenBank/DDBJ databases">
        <title>Novel natural products biosynthetic potential of the class Ktedonobacteria.</title>
        <authorList>
            <person name="Zheng Y."/>
            <person name="Saitou A."/>
            <person name="Wang C.M."/>
            <person name="Toyoda A."/>
            <person name="Minakuchi Y."/>
            <person name="Sekiguchi Y."/>
            <person name="Ueda K."/>
            <person name="Takano H."/>
            <person name="Sakai Y."/>
            <person name="Yokota A."/>
            <person name="Yabe S."/>
        </authorList>
    </citation>
    <scope>NUCLEOTIDE SEQUENCE</scope>
    <source>
        <strain evidence="9">COM3</strain>
    </source>
</reference>
<accession>A0A455SHE4</accession>
<evidence type="ECO:0000256" key="2">
    <source>
        <dbReference type="ARBA" id="ARBA00022448"/>
    </source>
</evidence>
<proteinExistence type="inferred from homology"/>
<dbReference type="SUPFAM" id="SSF103481">
    <property type="entry name" value="Multidrug resistance efflux transporter EmrE"/>
    <property type="match status" value="1"/>
</dbReference>
<evidence type="ECO:0000313" key="9">
    <source>
        <dbReference type="EMBL" id="BBH86751.1"/>
    </source>
</evidence>
<keyword evidence="4 7" id="KW-0812">Transmembrane</keyword>
<keyword evidence="2" id="KW-0813">Transport</keyword>
<dbReference type="EMBL" id="AP019376">
    <property type="protein sequence ID" value="BBH86751.1"/>
    <property type="molecule type" value="Genomic_DNA"/>
</dbReference>
<feature type="transmembrane region" description="Helical" evidence="8">
    <location>
        <begin position="93"/>
        <end position="112"/>
    </location>
</feature>
<dbReference type="AlphaFoldDB" id="A0A455SHE4"/>
<evidence type="ECO:0000256" key="1">
    <source>
        <dbReference type="ARBA" id="ARBA00004651"/>
    </source>
</evidence>
<gene>
    <name evidence="9" type="ORF">KTC_15020</name>
</gene>
<sequence>MKGTAMNPISLLFLAGAIVSEIIATSFLKASEGFTRLLPGIIVVIGYGAAFYLLSQALKLHMPLGIAYAIWSGAGTAVIALIGIVFFREALNWATVLGVLLIIVGVVVLNVFGNVH</sequence>
<dbReference type="GO" id="GO:0005886">
    <property type="term" value="C:plasma membrane"/>
    <property type="evidence" value="ECO:0007669"/>
    <property type="project" value="UniProtKB-SubCell"/>
</dbReference>
<keyword evidence="5 8" id="KW-1133">Transmembrane helix</keyword>
<evidence type="ECO:0000256" key="7">
    <source>
        <dbReference type="RuleBase" id="RU003942"/>
    </source>
</evidence>